<dbReference type="AlphaFoldDB" id="A0A7G9RG64"/>
<keyword evidence="3" id="KW-1185">Reference proteome</keyword>
<dbReference type="RefSeq" id="WP_187580429.1">
    <property type="nucleotide sequence ID" value="NZ_CP060713.1"/>
</dbReference>
<proteinExistence type="predicted"/>
<sequence length="101" mass="9916">MGTDAAADENDPEVLGVDPMTVQGIRGALRALPAPLRGAVIGAVVLGVTGGLVGLVLGLRAYAPTAWAAVLEVGVPAACLGAVLGLVVGSLVGGRHRARGR</sequence>
<accession>A0A7G9RG64</accession>
<dbReference type="Proteomes" id="UP000515947">
    <property type="component" value="Chromosome"/>
</dbReference>
<feature type="transmembrane region" description="Helical" evidence="1">
    <location>
        <begin position="75"/>
        <end position="94"/>
    </location>
</feature>
<dbReference type="KEGG" id="nmes:H9L09_09945"/>
<organism evidence="2 3">
    <name type="scientific">Nocardioides mesophilus</name>
    <dbReference type="NCBI Taxonomy" id="433659"/>
    <lineage>
        <taxon>Bacteria</taxon>
        <taxon>Bacillati</taxon>
        <taxon>Actinomycetota</taxon>
        <taxon>Actinomycetes</taxon>
        <taxon>Propionibacteriales</taxon>
        <taxon>Nocardioidaceae</taxon>
        <taxon>Nocardioides</taxon>
    </lineage>
</organism>
<gene>
    <name evidence="2" type="ORF">H9L09_09945</name>
</gene>
<keyword evidence="1" id="KW-1133">Transmembrane helix</keyword>
<evidence type="ECO:0000313" key="3">
    <source>
        <dbReference type="Proteomes" id="UP000515947"/>
    </source>
</evidence>
<name>A0A7G9RG64_9ACTN</name>
<keyword evidence="1" id="KW-0472">Membrane</keyword>
<dbReference type="EMBL" id="CP060713">
    <property type="protein sequence ID" value="QNN54589.1"/>
    <property type="molecule type" value="Genomic_DNA"/>
</dbReference>
<feature type="transmembrane region" description="Helical" evidence="1">
    <location>
        <begin position="39"/>
        <end position="63"/>
    </location>
</feature>
<evidence type="ECO:0000313" key="2">
    <source>
        <dbReference type="EMBL" id="QNN54589.1"/>
    </source>
</evidence>
<keyword evidence="1" id="KW-0812">Transmembrane</keyword>
<protein>
    <submittedName>
        <fullName evidence="2">Uncharacterized protein</fullName>
    </submittedName>
</protein>
<evidence type="ECO:0000256" key="1">
    <source>
        <dbReference type="SAM" id="Phobius"/>
    </source>
</evidence>
<reference evidence="2 3" key="1">
    <citation type="submission" date="2020-08" db="EMBL/GenBank/DDBJ databases">
        <title>Genome sequence of Nocardioides mesophilus KACC 16243T.</title>
        <authorList>
            <person name="Hyun D.-W."/>
            <person name="Bae J.-W."/>
        </authorList>
    </citation>
    <scope>NUCLEOTIDE SEQUENCE [LARGE SCALE GENOMIC DNA]</scope>
    <source>
        <strain evidence="2 3">KACC 16243</strain>
    </source>
</reference>